<dbReference type="Proteomes" id="UP000799772">
    <property type="component" value="Unassembled WGS sequence"/>
</dbReference>
<name>A0A9P4I6L9_9PEZI</name>
<dbReference type="OrthoDB" id="3687641at2759"/>
<gene>
    <name evidence="3" type="ORF">NA57DRAFT_25680</name>
</gene>
<evidence type="ECO:0000256" key="1">
    <source>
        <dbReference type="ARBA" id="ARBA00004685"/>
    </source>
</evidence>
<keyword evidence="4" id="KW-1185">Reference proteome</keyword>
<dbReference type="GO" id="GO:0043386">
    <property type="term" value="P:mycotoxin biosynthetic process"/>
    <property type="evidence" value="ECO:0007669"/>
    <property type="project" value="InterPro"/>
</dbReference>
<reference evidence="3" key="1">
    <citation type="journal article" date="2020" name="Stud. Mycol.">
        <title>101 Dothideomycetes genomes: a test case for predicting lifestyles and emergence of pathogens.</title>
        <authorList>
            <person name="Haridas S."/>
            <person name="Albert R."/>
            <person name="Binder M."/>
            <person name="Bloem J."/>
            <person name="Labutti K."/>
            <person name="Salamov A."/>
            <person name="Andreopoulos B."/>
            <person name="Baker S."/>
            <person name="Barry K."/>
            <person name="Bills G."/>
            <person name="Bluhm B."/>
            <person name="Cannon C."/>
            <person name="Castanera R."/>
            <person name="Culley D."/>
            <person name="Daum C."/>
            <person name="Ezra D."/>
            <person name="Gonzalez J."/>
            <person name="Henrissat B."/>
            <person name="Kuo A."/>
            <person name="Liang C."/>
            <person name="Lipzen A."/>
            <person name="Lutzoni F."/>
            <person name="Magnuson J."/>
            <person name="Mondo S."/>
            <person name="Nolan M."/>
            <person name="Ohm R."/>
            <person name="Pangilinan J."/>
            <person name="Park H.-J."/>
            <person name="Ramirez L."/>
            <person name="Alfaro M."/>
            <person name="Sun H."/>
            <person name="Tritt A."/>
            <person name="Yoshinaga Y."/>
            <person name="Zwiers L.-H."/>
            <person name="Turgeon B."/>
            <person name="Goodwin S."/>
            <person name="Spatafora J."/>
            <person name="Crous P."/>
            <person name="Grigoriev I."/>
        </authorList>
    </citation>
    <scope>NUCLEOTIDE SEQUENCE</scope>
    <source>
        <strain evidence="3">CBS 133067</strain>
    </source>
</reference>
<feature type="non-terminal residue" evidence="3">
    <location>
        <position position="1"/>
    </location>
</feature>
<dbReference type="AlphaFoldDB" id="A0A9P4I6L9"/>
<feature type="non-terminal residue" evidence="3">
    <location>
        <position position="227"/>
    </location>
</feature>
<comment type="caution">
    <text evidence="3">The sequence shown here is derived from an EMBL/GenBank/DDBJ whole genome shotgun (WGS) entry which is preliminary data.</text>
</comment>
<dbReference type="PANTHER" id="PTHR33365">
    <property type="entry name" value="YALI0B05434P"/>
    <property type="match status" value="1"/>
</dbReference>
<proteinExistence type="inferred from homology"/>
<organism evidence="3 4">
    <name type="scientific">Rhizodiscina lignyota</name>
    <dbReference type="NCBI Taxonomy" id="1504668"/>
    <lineage>
        <taxon>Eukaryota</taxon>
        <taxon>Fungi</taxon>
        <taxon>Dikarya</taxon>
        <taxon>Ascomycota</taxon>
        <taxon>Pezizomycotina</taxon>
        <taxon>Dothideomycetes</taxon>
        <taxon>Pleosporomycetidae</taxon>
        <taxon>Aulographales</taxon>
        <taxon>Rhizodiscinaceae</taxon>
        <taxon>Rhizodiscina</taxon>
    </lineage>
</organism>
<dbReference type="Pfam" id="PF11807">
    <property type="entry name" value="UstYa"/>
    <property type="match status" value="1"/>
</dbReference>
<evidence type="ECO:0000313" key="4">
    <source>
        <dbReference type="Proteomes" id="UP000799772"/>
    </source>
</evidence>
<comment type="pathway">
    <text evidence="1">Mycotoxin biosynthesis.</text>
</comment>
<dbReference type="PANTHER" id="PTHR33365:SF4">
    <property type="entry name" value="CYCLOCHLOROTINE BIOSYNTHESIS PROTEIN O"/>
    <property type="match status" value="1"/>
</dbReference>
<dbReference type="InterPro" id="IPR021765">
    <property type="entry name" value="UstYa-like"/>
</dbReference>
<sequence length="227" mass="26823">RDPTLGIWSPANSVIEYHPQRFDATFFTTGKYMGVPTNKTDRLWEELYNFGNSVISEKEAARLPHPTLNIPGTKQYLVQLDVFHQLHCLNDLRKAIWPERYPHMWRIENGQINRNWTGWWHWEHCIDALRQALMCNADVSPNSWHVNMPISTGIFPRIATSHTCRNFEKVQDWAKDHQIPASFDPLLSKDEIDKILNDPPADQLPWEDLTSVWWKFPGNKFFKEWRD</sequence>
<protein>
    <submittedName>
        <fullName evidence="3">Uncharacterized protein</fullName>
    </submittedName>
</protein>
<accession>A0A9P4I6L9</accession>
<dbReference type="EMBL" id="ML978135">
    <property type="protein sequence ID" value="KAF2094132.1"/>
    <property type="molecule type" value="Genomic_DNA"/>
</dbReference>
<evidence type="ECO:0000256" key="2">
    <source>
        <dbReference type="ARBA" id="ARBA00035112"/>
    </source>
</evidence>
<comment type="similarity">
    <text evidence="2">Belongs to the ustYa family.</text>
</comment>
<evidence type="ECO:0000313" key="3">
    <source>
        <dbReference type="EMBL" id="KAF2094132.1"/>
    </source>
</evidence>